<keyword evidence="1" id="KW-0812">Transmembrane</keyword>
<keyword evidence="1" id="KW-1133">Transmembrane helix</keyword>
<keyword evidence="3" id="KW-0808">Transferase</keyword>
<sequence>MFRVVSPLIGRSVTFQDKLISVSFRGPGFDHVRLFAAIIVLLHHCRGIQYYDFRDDPLLQYSGGFLDFGRFAVITFFAISGFLVTPSLLRTGNVIDYAVHRSMRIFPALIVVVALTMLLLGPAFTTETISSYFRDPQTYRYAKNVFTSVVDHLPGVTERPGTQLSINGSLWTLHFEVLCYILLGSIGAIGMLSRRNAVLALWCTVYAVYAAICMIPSFAAALPARISTFVSLFVYFGSGVLLYLFRERVPFSIPLASAAIALLLLALPLGGGPLTAPICLPYLMVLCGLSNLSGRVSLKKDLSYGIYLIHAPVLFAFSLTFPGVHTWWIGAVVVVLLTSILAYASWVFVERPALNKKKAAAVWVQRRIGTLMQTLVGRPPTRATGRDDGFPARTD</sequence>
<feature type="transmembrane region" description="Helical" evidence="1">
    <location>
        <begin position="71"/>
        <end position="89"/>
    </location>
</feature>
<feature type="transmembrane region" description="Helical" evidence="1">
    <location>
        <begin position="105"/>
        <end position="124"/>
    </location>
</feature>
<feature type="transmembrane region" description="Helical" evidence="1">
    <location>
        <begin position="304"/>
        <end position="321"/>
    </location>
</feature>
<dbReference type="EMBL" id="CP050066">
    <property type="protein sequence ID" value="QIP05498.1"/>
    <property type="molecule type" value="Genomic_DNA"/>
</dbReference>
<dbReference type="PANTHER" id="PTHR23028">
    <property type="entry name" value="ACETYLTRANSFERASE"/>
    <property type="match status" value="1"/>
</dbReference>
<feature type="domain" description="Acyltransferase 3" evidence="2">
    <location>
        <begin position="28"/>
        <end position="343"/>
    </location>
</feature>
<protein>
    <submittedName>
        <fullName evidence="3">Acyltransferase</fullName>
        <ecNumber evidence="3">2.3.-.-</ecNumber>
    </submittedName>
</protein>
<dbReference type="EC" id="2.3.-.-" evidence="3"/>
<keyword evidence="3" id="KW-0012">Acyltransferase</keyword>
<feature type="transmembrane region" description="Helical" evidence="1">
    <location>
        <begin position="171"/>
        <end position="192"/>
    </location>
</feature>
<dbReference type="AlphaFoldDB" id="A0A6G8ZZB6"/>
<evidence type="ECO:0000256" key="1">
    <source>
        <dbReference type="SAM" id="Phobius"/>
    </source>
</evidence>
<keyword evidence="1" id="KW-0472">Membrane</keyword>
<evidence type="ECO:0000259" key="2">
    <source>
        <dbReference type="Pfam" id="PF01757"/>
    </source>
</evidence>
<dbReference type="InterPro" id="IPR002656">
    <property type="entry name" value="Acyl_transf_3_dom"/>
</dbReference>
<evidence type="ECO:0000313" key="4">
    <source>
        <dbReference type="Proteomes" id="UP000500895"/>
    </source>
</evidence>
<name>A0A6G8ZZB6_9BRAD</name>
<dbReference type="InterPro" id="IPR050879">
    <property type="entry name" value="Acyltransferase_3"/>
</dbReference>
<dbReference type="Pfam" id="PF01757">
    <property type="entry name" value="Acyl_transf_3"/>
    <property type="match status" value="1"/>
</dbReference>
<feature type="transmembrane region" description="Helical" evidence="1">
    <location>
        <begin position="274"/>
        <end position="292"/>
    </location>
</feature>
<evidence type="ECO:0000313" key="3">
    <source>
        <dbReference type="EMBL" id="QIP05498.1"/>
    </source>
</evidence>
<proteinExistence type="predicted"/>
<organism evidence="3 4">
    <name type="scientific">Bradyrhizobium symbiodeficiens</name>
    <dbReference type="NCBI Taxonomy" id="1404367"/>
    <lineage>
        <taxon>Bacteria</taxon>
        <taxon>Pseudomonadati</taxon>
        <taxon>Pseudomonadota</taxon>
        <taxon>Alphaproteobacteria</taxon>
        <taxon>Hyphomicrobiales</taxon>
        <taxon>Nitrobacteraceae</taxon>
        <taxon>Bradyrhizobium</taxon>
    </lineage>
</organism>
<feature type="transmembrane region" description="Helical" evidence="1">
    <location>
        <begin position="251"/>
        <end position="268"/>
    </location>
</feature>
<reference evidence="3 4" key="1">
    <citation type="journal article" date="2020" name="Int. J. Syst. Evol. Microbiol.">
        <title>Description and complete genome sequences of Bradyrhizobium symbiodeficiens sp. nov., a non-symbiotic bacterium associated with legumes native to Canada.</title>
        <authorList>
            <person name="Bromfield E.S.P."/>
            <person name="Cloutier S."/>
            <person name="Nguyen H.D.T."/>
        </authorList>
    </citation>
    <scope>NUCLEOTIDE SEQUENCE [LARGE SCALE GENOMIC DNA]</scope>
    <source>
        <strain evidence="3 4">101S1MB</strain>
    </source>
</reference>
<feature type="transmembrane region" description="Helical" evidence="1">
    <location>
        <begin position="199"/>
        <end position="220"/>
    </location>
</feature>
<feature type="transmembrane region" description="Helical" evidence="1">
    <location>
        <begin position="327"/>
        <end position="349"/>
    </location>
</feature>
<dbReference type="Proteomes" id="UP000500895">
    <property type="component" value="Chromosome"/>
</dbReference>
<dbReference type="GO" id="GO:0016747">
    <property type="term" value="F:acyltransferase activity, transferring groups other than amino-acyl groups"/>
    <property type="evidence" value="ECO:0007669"/>
    <property type="project" value="InterPro"/>
</dbReference>
<feature type="transmembrane region" description="Helical" evidence="1">
    <location>
        <begin position="226"/>
        <end position="244"/>
    </location>
</feature>
<dbReference type="RefSeq" id="WP_166466838.1">
    <property type="nucleotide sequence ID" value="NZ_CP050066.2"/>
</dbReference>
<gene>
    <name evidence="3" type="ORF">HAV00_04180</name>
</gene>
<accession>A0A6G8ZZB6</accession>